<dbReference type="InterPro" id="IPR000182">
    <property type="entry name" value="GNAT_dom"/>
</dbReference>
<proteinExistence type="predicted"/>
<organism evidence="2 3">
    <name type="scientific">Rubellicoccus peritrichatus</name>
    <dbReference type="NCBI Taxonomy" id="3080537"/>
    <lineage>
        <taxon>Bacteria</taxon>
        <taxon>Pseudomonadati</taxon>
        <taxon>Verrucomicrobiota</taxon>
        <taxon>Opitutia</taxon>
        <taxon>Puniceicoccales</taxon>
        <taxon>Cerasicoccaceae</taxon>
        <taxon>Rubellicoccus</taxon>
    </lineage>
</organism>
<feature type="domain" description="N-acetyltransferase" evidence="1">
    <location>
        <begin position="3"/>
        <end position="146"/>
    </location>
</feature>
<dbReference type="GO" id="GO:0016747">
    <property type="term" value="F:acyltransferase activity, transferring groups other than amino-acyl groups"/>
    <property type="evidence" value="ECO:0007669"/>
    <property type="project" value="InterPro"/>
</dbReference>
<protein>
    <submittedName>
        <fullName evidence="2">GNAT family N-acetyltransferase</fullName>
    </submittedName>
</protein>
<dbReference type="SUPFAM" id="SSF55729">
    <property type="entry name" value="Acyl-CoA N-acyltransferases (Nat)"/>
    <property type="match status" value="1"/>
</dbReference>
<evidence type="ECO:0000259" key="1">
    <source>
        <dbReference type="PROSITE" id="PS51186"/>
    </source>
</evidence>
<dbReference type="KEGG" id="puo:RZN69_12915"/>
<dbReference type="Proteomes" id="UP001304300">
    <property type="component" value="Chromosome"/>
</dbReference>
<dbReference type="CDD" id="cd04301">
    <property type="entry name" value="NAT_SF"/>
    <property type="match status" value="1"/>
</dbReference>
<reference evidence="2 3" key="1">
    <citation type="submission" date="2023-10" db="EMBL/GenBank/DDBJ databases">
        <title>Rubellicoccus peritrichatus gen. nov., sp. nov., isolated from an algae of coral reef tank.</title>
        <authorList>
            <person name="Luo J."/>
        </authorList>
    </citation>
    <scope>NUCLEOTIDE SEQUENCE [LARGE SCALE GENOMIC DNA]</scope>
    <source>
        <strain evidence="2 3">CR14</strain>
    </source>
</reference>
<dbReference type="EMBL" id="CP136920">
    <property type="protein sequence ID" value="WOO39518.1"/>
    <property type="molecule type" value="Genomic_DNA"/>
</dbReference>
<sequence length="150" mass="17361">MVIDFRKAQLKEADLLSDIAIESKGYWGYPAELLNLWRKDLHIEKEYIEKNTVRTIWRNSEIVGFFAIKEEKEVILDHLWLLPKAIGQGIGSKAFREIEKECSLLEISSFVIVSDPDAEGFYLHQGAIKIGEVESIPQNRMLPKLRYVIQ</sequence>
<evidence type="ECO:0000313" key="2">
    <source>
        <dbReference type="EMBL" id="WOO39518.1"/>
    </source>
</evidence>
<dbReference type="AlphaFoldDB" id="A0AAQ3QPV6"/>
<dbReference type="PROSITE" id="PS51186">
    <property type="entry name" value="GNAT"/>
    <property type="match status" value="1"/>
</dbReference>
<dbReference type="Pfam" id="PF13673">
    <property type="entry name" value="Acetyltransf_10"/>
    <property type="match status" value="1"/>
</dbReference>
<evidence type="ECO:0000313" key="3">
    <source>
        <dbReference type="Proteomes" id="UP001304300"/>
    </source>
</evidence>
<dbReference type="Gene3D" id="3.40.630.30">
    <property type="match status" value="1"/>
</dbReference>
<name>A0AAQ3QPV6_9BACT</name>
<gene>
    <name evidence="2" type="ORF">RZN69_12915</name>
</gene>
<dbReference type="RefSeq" id="WP_317831440.1">
    <property type="nucleotide sequence ID" value="NZ_CP136920.1"/>
</dbReference>
<dbReference type="InterPro" id="IPR016181">
    <property type="entry name" value="Acyl_CoA_acyltransferase"/>
</dbReference>
<keyword evidence="3" id="KW-1185">Reference proteome</keyword>
<accession>A0AAQ3QPV6</accession>